<sequence length="263" mass="28144">MKTRAPTPPQRQRGRSIASALRPASVLVLLAFSVGAVAAAEANAGHNTGARATIEQRVAPCIACHGRQGSSSNAAYYPRLSGKPEGYLFDQLQSFRDGRRFHRDMVYLVRHMSDENLRDMARYFARLDLPYPAVGTTTDADANVLARGQQLVREGDAARGIPACASCHGDALMGVEPGIPPLLGLPRLYIASQLGAWLTGDRSAPEPDCMSQVGRKLDTADINAVAAWLAIQPVPQESRAAARSAPLPTPCHAMRAQPLATAR</sequence>
<dbReference type="Pfam" id="PF00034">
    <property type="entry name" value="Cytochrom_C"/>
    <property type="match status" value="1"/>
</dbReference>
<name>A0ABT7N7G3_9BURK</name>
<reference evidence="7" key="1">
    <citation type="submission" date="2023-06" db="EMBL/GenBank/DDBJ databases">
        <authorList>
            <person name="Jiang Y."/>
            <person name="Liu Q."/>
        </authorList>
    </citation>
    <scope>NUCLEOTIDE SEQUENCE</scope>
    <source>
        <strain evidence="7">CGMCC 1.12089</strain>
    </source>
</reference>
<evidence type="ECO:0000256" key="3">
    <source>
        <dbReference type="ARBA" id="ARBA00023004"/>
    </source>
</evidence>
<evidence type="ECO:0000313" key="8">
    <source>
        <dbReference type="Proteomes" id="UP001174908"/>
    </source>
</evidence>
<keyword evidence="2 4" id="KW-0479">Metal-binding</keyword>
<evidence type="ECO:0000256" key="1">
    <source>
        <dbReference type="ARBA" id="ARBA00022617"/>
    </source>
</evidence>
<proteinExistence type="predicted"/>
<keyword evidence="8" id="KW-1185">Reference proteome</keyword>
<evidence type="ECO:0000256" key="5">
    <source>
        <dbReference type="SAM" id="SignalP"/>
    </source>
</evidence>
<accession>A0ABT7N7G3</accession>
<keyword evidence="1 4" id="KW-0349">Heme</keyword>
<dbReference type="InterPro" id="IPR036909">
    <property type="entry name" value="Cyt_c-like_dom_sf"/>
</dbReference>
<dbReference type="EMBL" id="JASZYV010000001">
    <property type="protein sequence ID" value="MDM0043872.1"/>
    <property type="molecule type" value="Genomic_DNA"/>
</dbReference>
<dbReference type="Gene3D" id="1.10.760.10">
    <property type="entry name" value="Cytochrome c-like domain"/>
    <property type="match status" value="2"/>
</dbReference>
<evidence type="ECO:0000313" key="7">
    <source>
        <dbReference type="EMBL" id="MDM0043872.1"/>
    </source>
</evidence>
<dbReference type="InterPro" id="IPR050597">
    <property type="entry name" value="Cytochrome_c_Oxidase_Subunit"/>
</dbReference>
<feature type="domain" description="Cytochrome c" evidence="6">
    <location>
        <begin position="143"/>
        <end position="233"/>
    </location>
</feature>
<dbReference type="PANTHER" id="PTHR33751">
    <property type="entry name" value="CBB3-TYPE CYTOCHROME C OXIDASE SUBUNIT FIXP"/>
    <property type="match status" value="1"/>
</dbReference>
<feature type="chain" id="PRO_5047217258" evidence="5">
    <location>
        <begin position="39"/>
        <end position="263"/>
    </location>
</feature>
<comment type="caution">
    <text evidence="7">The sequence shown here is derived from an EMBL/GenBank/DDBJ whole genome shotgun (WGS) entry which is preliminary data.</text>
</comment>
<evidence type="ECO:0000256" key="4">
    <source>
        <dbReference type="PROSITE-ProRule" id="PRU00433"/>
    </source>
</evidence>
<gene>
    <name evidence="7" type="ORF">QTH91_05220</name>
</gene>
<feature type="domain" description="Cytochrome c" evidence="6">
    <location>
        <begin position="40"/>
        <end position="128"/>
    </location>
</feature>
<protein>
    <submittedName>
        <fullName evidence="7">C-type cytochrome</fullName>
    </submittedName>
</protein>
<dbReference type="InterPro" id="IPR009056">
    <property type="entry name" value="Cyt_c-like_dom"/>
</dbReference>
<dbReference type="Proteomes" id="UP001174908">
    <property type="component" value="Unassembled WGS sequence"/>
</dbReference>
<organism evidence="7 8">
    <name type="scientific">Variovorax dokdonensis</name>
    <dbReference type="NCBI Taxonomy" id="344883"/>
    <lineage>
        <taxon>Bacteria</taxon>
        <taxon>Pseudomonadati</taxon>
        <taxon>Pseudomonadota</taxon>
        <taxon>Betaproteobacteria</taxon>
        <taxon>Burkholderiales</taxon>
        <taxon>Comamonadaceae</taxon>
        <taxon>Variovorax</taxon>
    </lineage>
</organism>
<dbReference type="SUPFAM" id="SSF46626">
    <property type="entry name" value="Cytochrome c"/>
    <property type="match status" value="2"/>
</dbReference>
<keyword evidence="3 4" id="KW-0408">Iron</keyword>
<dbReference type="PANTHER" id="PTHR33751:SF11">
    <property type="entry name" value="BLL4483 PROTEIN"/>
    <property type="match status" value="1"/>
</dbReference>
<feature type="signal peptide" evidence="5">
    <location>
        <begin position="1"/>
        <end position="38"/>
    </location>
</feature>
<dbReference type="PROSITE" id="PS51007">
    <property type="entry name" value="CYTC"/>
    <property type="match status" value="2"/>
</dbReference>
<evidence type="ECO:0000259" key="6">
    <source>
        <dbReference type="PROSITE" id="PS51007"/>
    </source>
</evidence>
<dbReference type="RefSeq" id="WP_286658948.1">
    <property type="nucleotide sequence ID" value="NZ_JASZYV010000001.1"/>
</dbReference>
<keyword evidence="5" id="KW-0732">Signal</keyword>
<evidence type="ECO:0000256" key="2">
    <source>
        <dbReference type="ARBA" id="ARBA00022723"/>
    </source>
</evidence>